<evidence type="ECO:0000313" key="3">
    <source>
        <dbReference type="EMBL" id="MFG6447342.1"/>
    </source>
</evidence>
<evidence type="ECO:0000313" key="4">
    <source>
        <dbReference type="Proteomes" id="UP001606099"/>
    </source>
</evidence>
<protein>
    <submittedName>
        <fullName evidence="3">Questin oxidase family protein</fullName>
    </submittedName>
</protein>
<dbReference type="Pfam" id="PF14027">
    <property type="entry name" value="Questin_oxidase"/>
    <property type="match status" value="1"/>
</dbReference>
<dbReference type="PANTHER" id="PTHR35870">
    <property type="entry name" value="PROTEIN, PUTATIVE (AFU_ORTHOLOGUE AFUA_5G03330)-RELATED"/>
    <property type="match status" value="1"/>
</dbReference>
<dbReference type="Pfam" id="PF00903">
    <property type="entry name" value="Glyoxalase"/>
    <property type="match status" value="1"/>
</dbReference>
<feature type="domain" description="VOC" evidence="2">
    <location>
        <begin position="354"/>
        <end position="469"/>
    </location>
</feature>
<evidence type="ECO:0000256" key="1">
    <source>
        <dbReference type="ARBA" id="ARBA00023002"/>
    </source>
</evidence>
<name>A0ABW7FSP2_9BURK</name>
<comment type="caution">
    <text evidence="3">The sequence shown here is derived from an EMBL/GenBank/DDBJ whole genome shotgun (WGS) entry which is preliminary data.</text>
</comment>
<dbReference type="InterPro" id="IPR029068">
    <property type="entry name" value="Glyas_Bleomycin-R_OHBP_Dase"/>
</dbReference>
<dbReference type="RefSeq" id="WP_394458708.1">
    <property type="nucleotide sequence ID" value="NZ_JBIGHZ010000001.1"/>
</dbReference>
<dbReference type="Proteomes" id="UP001606099">
    <property type="component" value="Unassembled WGS sequence"/>
</dbReference>
<dbReference type="EMBL" id="JBIGHZ010000001">
    <property type="protein sequence ID" value="MFG6447342.1"/>
    <property type="molecule type" value="Genomic_DNA"/>
</dbReference>
<organism evidence="3 4">
    <name type="scientific">Roseateles rivi</name>
    <dbReference type="NCBI Taxonomy" id="3299028"/>
    <lineage>
        <taxon>Bacteria</taxon>
        <taxon>Pseudomonadati</taxon>
        <taxon>Pseudomonadota</taxon>
        <taxon>Betaproteobacteria</taxon>
        <taxon>Burkholderiales</taxon>
        <taxon>Sphaerotilaceae</taxon>
        <taxon>Roseateles</taxon>
    </lineage>
</organism>
<dbReference type="InterPro" id="IPR004360">
    <property type="entry name" value="Glyas_Fos-R_dOase_dom"/>
</dbReference>
<dbReference type="InterPro" id="IPR037523">
    <property type="entry name" value="VOC_core"/>
</dbReference>
<dbReference type="InterPro" id="IPR025337">
    <property type="entry name" value="Questin_oxidase-like"/>
</dbReference>
<dbReference type="PANTHER" id="PTHR35870:SF1">
    <property type="entry name" value="PROTEIN, PUTATIVE (AFU_ORTHOLOGUE AFUA_5G03330)-RELATED"/>
    <property type="match status" value="1"/>
</dbReference>
<sequence>MNPSTAPTPPLSALHQALDACQTYAPTYDGLYSNHLPMALHAAWQLGADAQRLQAQLAHDTPELQPLPELSAAQPLDDWREGLGQAQAYAALRASLQQKIAQEGPDAVLRQCLVPLLGSAHSTAFHGLIRTAHAWESAHLGELASALAAWACDWAPLPQGQTPQQSMPLQAWWAAVCAELGEFQAEQNMIQTRMEAATQAPLYQGLAEAAQAQGSLAQLCQALQGRSLTLYVQTGNFTVLHLLTATRALRVLLPWVEASAALDAHLQAVWLRSALAALMASGVARARPLPEAPSPLPDWPVLRAAALAQYDEHTLKLVHCGWQEDARQSDPRWRQAAALRLWGEARCAPPPLDDLDHIHVQVRDRAQAERWYAQALGLTADAQLLHWAPNGGPLTLRNASGQIKLALFEHAAPTPGATVALRVSPTAYAQWRARLQATPGLAVEEEDHGLSQSLYFQDPDGNAYEITCYGRTA</sequence>
<reference evidence="3 4" key="1">
    <citation type="submission" date="2024-08" db="EMBL/GenBank/DDBJ databases">
        <authorList>
            <person name="Lu H."/>
        </authorList>
    </citation>
    <scope>NUCLEOTIDE SEQUENCE [LARGE SCALE GENOMIC DNA]</scope>
    <source>
        <strain evidence="3 4">BYS180W</strain>
    </source>
</reference>
<dbReference type="PROSITE" id="PS51819">
    <property type="entry name" value="VOC"/>
    <property type="match status" value="1"/>
</dbReference>
<proteinExistence type="predicted"/>
<dbReference type="Gene3D" id="3.10.180.10">
    <property type="entry name" value="2,3-Dihydroxybiphenyl 1,2-Dioxygenase, domain 1"/>
    <property type="match status" value="1"/>
</dbReference>
<dbReference type="CDD" id="cd06587">
    <property type="entry name" value="VOC"/>
    <property type="match status" value="1"/>
</dbReference>
<keyword evidence="1" id="KW-0560">Oxidoreductase</keyword>
<accession>A0ABW7FSP2</accession>
<gene>
    <name evidence="3" type="ORF">ACG0Z6_03690</name>
</gene>
<dbReference type="SUPFAM" id="SSF54593">
    <property type="entry name" value="Glyoxalase/Bleomycin resistance protein/Dihydroxybiphenyl dioxygenase"/>
    <property type="match status" value="1"/>
</dbReference>
<evidence type="ECO:0000259" key="2">
    <source>
        <dbReference type="PROSITE" id="PS51819"/>
    </source>
</evidence>
<keyword evidence="4" id="KW-1185">Reference proteome</keyword>